<organism evidence="1 2">
    <name type="scientific">Clostridium beijerinckii</name>
    <name type="common">Clostridium MP</name>
    <dbReference type="NCBI Taxonomy" id="1520"/>
    <lineage>
        <taxon>Bacteria</taxon>
        <taxon>Bacillati</taxon>
        <taxon>Bacillota</taxon>
        <taxon>Clostridia</taxon>
        <taxon>Eubacteriales</taxon>
        <taxon>Clostridiaceae</taxon>
        <taxon>Clostridium</taxon>
    </lineage>
</organism>
<dbReference type="EMBL" id="JABSXK010000001">
    <property type="protein sequence ID" value="NRV08142.1"/>
    <property type="molecule type" value="Genomic_DNA"/>
</dbReference>
<dbReference type="RefSeq" id="WP_077304680.1">
    <property type="nucleotide sequence ID" value="NZ_CP016090.1"/>
</dbReference>
<accession>A0A9Q5GBM6</accession>
<name>A0A9Q5GBM6_CLOBE</name>
<dbReference type="Proteomes" id="UP000821656">
    <property type="component" value="Unassembled WGS sequence"/>
</dbReference>
<gene>
    <name evidence="1" type="ORF">DFH45_001105</name>
</gene>
<evidence type="ECO:0000313" key="2">
    <source>
        <dbReference type="Proteomes" id="UP000821656"/>
    </source>
</evidence>
<dbReference type="AlphaFoldDB" id="A0A9Q5GBM6"/>
<protein>
    <submittedName>
        <fullName evidence="1">Uncharacterized protein</fullName>
    </submittedName>
</protein>
<sequence length="143" mass="16551">MGNSAFKNLKEFFYSVDSKTEIIATLDVRDDSNDSFDTFKDVHIELLFSPESSGIGINCKSKDAKRYDELGMENYYDDGMAEFICSDYNHHNINFKSLEICPNDLNDRYITLDSHEVKDKMALRVLVAMLSFKQKLNLNRIVR</sequence>
<evidence type="ECO:0000313" key="1">
    <source>
        <dbReference type="EMBL" id="NRV08142.1"/>
    </source>
</evidence>
<comment type="caution">
    <text evidence="1">The sequence shown here is derived from an EMBL/GenBank/DDBJ whole genome shotgun (WGS) entry which is preliminary data.</text>
</comment>
<reference evidence="1" key="1">
    <citation type="submission" date="2020-05" db="EMBL/GenBank/DDBJ databases">
        <title>Genomic insights into acetone-butanol-ethanol (ABE) fermentation by sequencing solventogenic clostridia strains.</title>
        <authorList>
            <person name="Brown S."/>
        </authorList>
    </citation>
    <scope>NUCLEOTIDE SEQUENCE</scope>
    <source>
        <strain evidence="1">DJ126</strain>
    </source>
</reference>
<proteinExistence type="predicted"/>